<dbReference type="PANTHER" id="PTHR43406:SF1">
    <property type="entry name" value="TRYPTOPHAN SYNTHASE ALPHA CHAIN, CHLOROPLASTIC"/>
    <property type="match status" value="1"/>
</dbReference>
<feature type="active site" description="Proton acceptor" evidence="8">
    <location>
        <position position="44"/>
    </location>
</feature>
<comment type="similarity">
    <text evidence="8 9">Belongs to the TrpA family.</text>
</comment>
<evidence type="ECO:0000256" key="7">
    <source>
        <dbReference type="ARBA" id="ARBA00049047"/>
    </source>
</evidence>
<keyword evidence="3 8" id="KW-0028">Amino-acid biosynthesis</keyword>
<keyword evidence="5 8" id="KW-0057">Aromatic amino acid biosynthesis</keyword>
<comment type="subunit">
    <text evidence="2 8">Tetramer of two alpha and two beta chains.</text>
</comment>
<dbReference type="HAMAP" id="MF_00131">
    <property type="entry name" value="Trp_synth_alpha"/>
    <property type="match status" value="1"/>
</dbReference>
<reference evidence="11" key="1">
    <citation type="submission" date="2016-10" db="EMBL/GenBank/DDBJ databases">
        <authorList>
            <person name="Varghese N."/>
            <person name="Submissions S."/>
        </authorList>
    </citation>
    <scope>NUCLEOTIDE SEQUENCE [LARGE SCALE GENOMIC DNA]</scope>
    <source>
        <strain evidence="11">IBRC-M 10655</strain>
    </source>
</reference>
<dbReference type="AlphaFoldDB" id="A0A1H0R6N3"/>
<evidence type="ECO:0000256" key="6">
    <source>
        <dbReference type="ARBA" id="ARBA00023239"/>
    </source>
</evidence>
<dbReference type="UniPathway" id="UPA00035">
    <property type="reaction ID" value="UER00044"/>
</dbReference>
<comment type="catalytic activity">
    <reaction evidence="7 8">
        <text>(1S,2R)-1-C-(indol-3-yl)glycerol 3-phosphate + L-serine = D-glyceraldehyde 3-phosphate + L-tryptophan + H2O</text>
        <dbReference type="Rhea" id="RHEA:10532"/>
        <dbReference type="ChEBI" id="CHEBI:15377"/>
        <dbReference type="ChEBI" id="CHEBI:33384"/>
        <dbReference type="ChEBI" id="CHEBI:57912"/>
        <dbReference type="ChEBI" id="CHEBI:58866"/>
        <dbReference type="ChEBI" id="CHEBI:59776"/>
        <dbReference type="EC" id="4.2.1.20"/>
    </reaction>
</comment>
<accession>A0A1H0R6N3</accession>
<evidence type="ECO:0000313" key="11">
    <source>
        <dbReference type="Proteomes" id="UP000199651"/>
    </source>
</evidence>
<dbReference type="RefSeq" id="WP_091378050.1">
    <property type="nucleotide sequence ID" value="NZ_FNDV01000004.1"/>
</dbReference>
<sequence length="278" mass="28752">MADFFVRRGAGPGLALFLNAGDPPLDQLPDVLRMLDESGVDCLELAVPFPDSFTDGPVIRASAGRALARGADLDAVLTAVRGTRPRLRRLRIALLADWSHTVRPVGLPRFLGQVRDAGADGVLLHGMPAVLKGRYLDAATAAAMPVVTTCYASSLPEVQDDAAKLAGAYLYLVAHYGRSGTAAPQGFAHLNEVVRRLRPLANAPIAIGFGVKTRADIEAVGATGADAAIVGSAAVSAVERADAHGLDVVTELADLVATLRAPGEPQPATAAITKGTGQ</sequence>
<evidence type="ECO:0000256" key="9">
    <source>
        <dbReference type="RuleBase" id="RU003662"/>
    </source>
</evidence>
<name>A0A1H0R6N3_9PSEU</name>
<evidence type="ECO:0000256" key="5">
    <source>
        <dbReference type="ARBA" id="ARBA00023141"/>
    </source>
</evidence>
<comment type="pathway">
    <text evidence="1 8">Amino-acid biosynthesis; L-tryptophan biosynthesis; L-tryptophan from chorismate: step 5/5.</text>
</comment>
<keyword evidence="4 8" id="KW-0822">Tryptophan biosynthesis</keyword>
<dbReference type="EMBL" id="FNJB01000007">
    <property type="protein sequence ID" value="SDP25154.1"/>
    <property type="molecule type" value="Genomic_DNA"/>
</dbReference>
<dbReference type="Pfam" id="PF00290">
    <property type="entry name" value="Trp_syntA"/>
    <property type="match status" value="1"/>
</dbReference>
<organism evidence="10 11">
    <name type="scientific">Actinokineospora alba</name>
    <dbReference type="NCBI Taxonomy" id="504798"/>
    <lineage>
        <taxon>Bacteria</taxon>
        <taxon>Bacillati</taxon>
        <taxon>Actinomycetota</taxon>
        <taxon>Actinomycetes</taxon>
        <taxon>Pseudonocardiales</taxon>
        <taxon>Pseudonocardiaceae</taxon>
        <taxon>Actinokineospora</taxon>
    </lineage>
</organism>
<dbReference type="GO" id="GO:0005829">
    <property type="term" value="C:cytosol"/>
    <property type="evidence" value="ECO:0007669"/>
    <property type="project" value="TreeGrafter"/>
</dbReference>
<dbReference type="STRING" id="504798.SAMN05421871_104324"/>
<proteinExistence type="inferred from homology"/>
<protein>
    <recommendedName>
        <fullName evidence="8">Tryptophan synthase alpha chain</fullName>
        <ecNumber evidence="8">4.2.1.20</ecNumber>
    </recommendedName>
</protein>
<dbReference type="Gene3D" id="3.20.20.70">
    <property type="entry name" value="Aldolase class I"/>
    <property type="match status" value="1"/>
</dbReference>
<evidence type="ECO:0000256" key="2">
    <source>
        <dbReference type="ARBA" id="ARBA00011270"/>
    </source>
</evidence>
<evidence type="ECO:0000256" key="3">
    <source>
        <dbReference type="ARBA" id="ARBA00022605"/>
    </source>
</evidence>
<dbReference type="PANTHER" id="PTHR43406">
    <property type="entry name" value="TRYPTOPHAN SYNTHASE, ALPHA CHAIN"/>
    <property type="match status" value="1"/>
</dbReference>
<evidence type="ECO:0000256" key="8">
    <source>
        <dbReference type="HAMAP-Rule" id="MF_00131"/>
    </source>
</evidence>
<keyword evidence="11" id="KW-1185">Reference proteome</keyword>
<gene>
    <name evidence="8" type="primary">trpA</name>
    <name evidence="10" type="ORF">SAMN05192558_107325</name>
</gene>
<evidence type="ECO:0000256" key="1">
    <source>
        <dbReference type="ARBA" id="ARBA00004733"/>
    </source>
</evidence>
<evidence type="ECO:0000313" key="10">
    <source>
        <dbReference type="EMBL" id="SDP25154.1"/>
    </source>
</evidence>
<dbReference type="OrthoDB" id="5146712at2"/>
<dbReference type="GO" id="GO:0004834">
    <property type="term" value="F:tryptophan synthase activity"/>
    <property type="evidence" value="ECO:0007669"/>
    <property type="project" value="UniProtKB-UniRule"/>
</dbReference>
<feature type="active site" description="Proton acceptor" evidence="8">
    <location>
        <position position="55"/>
    </location>
</feature>
<comment type="function">
    <text evidence="8">The alpha subunit is responsible for the aldol cleavage of indoleglycerol phosphate to indole and glyceraldehyde 3-phosphate.</text>
</comment>
<evidence type="ECO:0000256" key="4">
    <source>
        <dbReference type="ARBA" id="ARBA00022822"/>
    </source>
</evidence>
<keyword evidence="6 8" id="KW-0456">Lyase</keyword>
<dbReference type="InterPro" id="IPR013785">
    <property type="entry name" value="Aldolase_TIM"/>
</dbReference>
<dbReference type="InterPro" id="IPR011060">
    <property type="entry name" value="RibuloseP-bd_barrel"/>
</dbReference>
<dbReference type="InterPro" id="IPR002028">
    <property type="entry name" value="Trp_synthase_suA"/>
</dbReference>
<dbReference type="NCBIfam" id="TIGR00262">
    <property type="entry name" value="trpA"/>
    <property type="match status" value="1"/>
</dbReference>
<dbReference type="SUPFAM" id="SSF51366">
    <property type="entry name" value="Ribulose-phoshate binding barrel"/>
    <property type="match status" value="1"/>
</dbReference>
<dbReference type="Proteomes" id="UP000199651">
    <property type="component" value="Unassembled WGS sequence"/>
</dbReference>
<dbReference type="EC" id="4.2.1.20" evidence="8"/>